<comment type="similarity">
    <text evidence="2 8">Belongs to the dihydrofolate reductase family.</text>
</comment>
<evidence type="ECO:0000256" key="4">
    <source>
        <dbReference type="ARBA" id="ARBA00022563"/>
    </source>
</evidence>
<dbReference type="GO" id="GO:0046452">
    <property type="term" value="P:dihydrofolate metabolic process"/>
    <property type="evidence" value="ECO:0007669"/>
    <property type="project" value="TreeGrafter"/>
</dbReference>
<dbReference type="Gene3D" id="3.40.430.10">
    <property type="entry name" value="Dihydrofolate Reductase, subunit A"/>
    <property type="match status" value="1"/>
</dbReference>
<comment type="function">
    <text evidence="7 8">Key enzyme in folate metabolism. Catalyzes an essential reaction for de novo glycine and purine synthesis, and for DNA precursor synthesis.</text>
</comment>
<reference evidence="10 11" key="1">
    <citation type="journal article" date="2016" name="Nat. Commun.">
        <title>Thousands of microbial genomes shed light on interconnected biogeochemical processes in an aquifer system.</title>
        <authorList>
            <person name="Anantharaman K."/>
            <person name="Brown C.T."/>
            <person name="Hug L.A."/>
            <person name="Sharon I."/>
            <person name="Castelle C.J."/>
            <person name="Probst A.J."/>
            <person name="Thomas B.C."/>
            <person name="Singh A."/>
            <person name="Wilkins M.J."/>
            <person name="Karaoz U."/>
            <person name="Brodie E.L."/>
            <person name="Williams K.H."/>
            <person name="Hubbard S.S."/>
            <person name="Banfield J.F."/>
        </authorList>
    </citation>
    <scope>NUCLEOTIDE SEQUENCE [LARGE SCALE GENOMIC DNA]</scope>
</reference>
<dbReference type="InterPro" id="IPR001796">
    <property type="entry name" value="DHFR_dom"/>
</dbReference>
<evidence type="ECO:0000259" key="9">
    <source>
        <dbReference type="PROSITE" id="PS51330"/>
    </source>
</evidence>
<dbReference type="CDD" id="cd00209">
    <property type="entry name" value="DHFR"/>
    <property type="match status" value="1"/>
</dbReference>
<dbReference type="GO" id="GO:0004146">
    <property type="term" value="F:dihydrofolate reductase activity"/>
    <property type="evidence" value="ECO:0007669"/>
    <property type="project" value="UniProtKB-EC"/>
</dbReference>
<evidence type="ECO:0000256" key="5">
    <source>
        <dbReference type="ARBA" id="ARBA00022857"/>
    </source>
</evidence>
<comment type="catalytic activity">
    <reaction evidence="8">
        <text>(6S)-5,6,7,8-tetrahydrofolate + NADP(+) = 7,8-dihydrofolate + NADPH + H(+)</text>
        <dbReference type="Rhea" id="RHEA:15009"/>
        <dbReference type="ChEBI" id="CHEBI:15378"/>
        <dbReference type="ChEBI" id="CHEBI:57451"/>
        <dbReference type="ChEBI" id="CHEBI:57453"/>
        <dbReference type="ChEBI" id="CHEBI:57783"/>
        <dbReference type="ChEBI" id="CHEBI:58349"/>
        <dbReference type="EC" id="1.5.1.3"/>
    </reaction>
</comment>
<dbReference type="GO" id="GO:0046654">
    <property type="term" value="P:tetrahydrofolate biosynthetic process"/>
    <property type="evidence" value="ECO:0007669"/>
    <property type="project" value="UniProtKB-UniPathway"/>
</dbReference>
<evidence type="ECO:0000313" key="11">
    <source>
        <dbReference type="Proteomes" id="UP000176185"/>
    </source>
</evidence>
<dbReference type="FunFam" id="3.40.430.10:FF:000001">
    <property type="entry name" value="Dihydrofolate reductase"/>
    <property type="match status" value="1"/>
</dbReference>
<name>A0A1F4XJ54_9BACT</name>
<evidence type="ECO:0000256" key="8">
    <source>
        <dbReference type="PIRNR" id="PIRNR000194"/>
    </source>
</evidence>
<evidence type="ECO:0000256" key="6">
    <source>
        <dbReference type="ARBA" id="ARBA00023002"/>
    </source>
</evidence>
<dbReference type="PRINTS" id="PR00070">
    <property type="entry name" value="DHFR"/>
</dbReference>
<dbReference type="GO" id="GO:0046655">
    <property type="term" value="P:folic acid metabolic process"/>
    <property type="evidence" value="ECO:0007669"/>
    <property type="project" value="TreeGrafter"/>
</dbReference>
<comment type="pathway">
    <text evidence="1 8">Cofactor biosynthesis; tetrahydrofolate biosynthesis; 5,6,7,8-tetrahydrofolate from 7,8-dihydrofolate: step 1/1.</text>
</comment>
<dbReference type="GO" id="GO:0005829">
    <property type="term" value="C:cytosol"/>
    <property type="evidence" value="ECO:0007669"/>
    <property type="project" value="TreeGrafter"/>
</dbReference>
<evidence type="ECO:0000256" key="2">
    <source>
        <dbReference type="ARBA" id="ARBA00009539"/>
    </source>
</evidence>
<dbReference type="PIRSF" id="PIRSF000194">
    <property type="entry name" value="DHFR"/>
    <property type="match status" value="1"/>
</dbReference>
<dbReference type="GO" id="GO:0006730">
    <property type="term" value="P:one-carbon metabolic process"/>
    <property type="evidence" value="ECO:0007669"/>
    <property type="project" value="UniProtKB-KW"/>
</dbReference>
<dbReference type="EMBL" id="MEWX01000003">
    <property type="protein sequence ID" value="OGC81153.1"/>
    <property type="molecule type" value="Genomic_DNA"/>
</dbReference>
<dbReference type="STRING" id="1797243.A2943_00675"/>
<comment type="caution">
    <text evidence="10">The sequence shown here is derived from an EMBL/GenBank/DDBJ whole genome shotgun (WGS) entry which is preliminary data.</text>
</comment>
<dbReference type="GO" id="GO:0070401">
    <property type="term" value="F:NADP+ binding"/>
    <property type="evidence" value="ECO:0007669"/>
    <property type="project" value="UniProtKB-ARBA"/>
</dbReference>
<protein>
    <recommendedName>
        <fullName evidence="3 8">Dihydrofolate reductase</fullName>
        <ecNumber evidence="3 8">1.5.1.3</ecNumber>
    </recommendedName>
</protein>
<evidence type="ECO:0000313" key="10">
    <source>
        <dbReference type="EMBL" id="OGC81153.1"/>
    </source>
</evidence>
<dbReference type="InterPro" id="IPR012259">
    <property type="entry name" value="DHFR"/>
</dbReference>
<dbReference type="UniPathway" id="UPA00077">
    <property type="reaction ID" value="UER00158"/>
</dbReference>
<accession>A0A1F4XJ54</accession>
<keyword evidence="6 8" id="KW-0560">Oxidoreductase</keyword>
<dbReference type="Pfam" id="PF00186">
    <property type="entry name" value="DHFR_1"/>
    <property type="match status" value="1"/>
</dbReference>
<dbReference type="PANTHER" id="PTHR48069:SF3">
    <property type="entry name" value="DIHYDROFOLATE REDUCTASE"/>
    <property type="match status" value="1"/>
</dbReference>
<organism evidence="10 11">
    <name type="scientific">Candidatus Adlerbacteria bacterium RIFCSPLOWO2_01_FULL_51_16</name>
    <dbReference type="NCBI Taxonomy" id="1797243"/>
    <lineage>
        <taxon>Bacteria</taxon>
        <taxon>Candidatus Adleribacteriota</taxon>
    </lineage>
</organism>
<dbReference type="PANTHER" id="PTHR48069">
    <property type="entry name" value="DIHYDROFOLATE REDUCTASE"/>
    <property type="match status" value="1"/>
</dbReference>
<dbReference type="Proteomes" id="UP000176185">
    <property type="component" value="Unassembled WGS sequence"/>
</dbReference>
<dbReference type="EC" id="1.5.1.3" evidence="3 8"/>
<feature type="domain" description="DHFR" evidence="9">
    <location>
        <begin position="3"/>
        <end position="160"/>
    </location>
</feature>
<keyword evidence="5 8" id="KW-0521">NADP</keyword>
<proteinExistence type="inferred from homology"/>
<evidence type="ECO:0000256" key="3">
    <source>
        <dbReference type="ARBA" id="ARBA00012856"/>
    </source>
</evidence>
<evidence type="ECO:0000256" key="7">
    <source>
        <dbReference type="ARBA" id="ARBA00025067"/>
    </source>
</evidence>
<dbReference type="AlphaFoldDB" id="A0A1F4XJ54"/>
<gene>
    <name evidence="10" type="ORF">A2943_00675</name>
</gene>
<keyword evidence="4 8" id="KW-0554">One-carbon metabolism</keyword>
<sequence>MARISFIAAIGKNRELGRENKLLWHIPEDWKYFKATTLGHPIVMGRKTFESIGKPLPDRPNIVITRNQAWKHERVIVTHSLDEAIKKAEELDKKEVFVIGGAQVFEELLPKADRLYLTLIDVEGEADAFFPPYEKLFTKKLSGFIGEHQAFKYRFVILEK</sequence>
<evidence type="ECO:0000256" key="1">
    <source>
        <dbReference type="ARBA" id="ARBA00004903"/>
    </source>
</evidence>
<dbReference type="InterPro" id="IPR024072">
    <property type="entry name" value="DHFR-like_dom_sf"/>
</dbReference>
<dbReference type="SUPFAM" id="SSF53597">
    <property type="entry name" value="Dihydrofolate reductase-like"/>
    <property type="match status" value="1"/>
</dbReference>
<dbReference type="PROSITE" id="PS51330">
    <property type="entry name" value="DHFR_2"/>
    <property type="match status" value="1"/>
</dbReference>